<organism evidence="2 3">
    <name type="scientific">Protea cynaroides</name>
    <dbReference type="NCBI Taxonomy" id="273540"/>
    <lineage>
        <taxon>Eukaryota</taxon>
        <taxon>Viridiplantae</taxon>
        <taxon>Streptophyta</taxon>
        <taxon>Embryophyta</taxon>
        <taxon>Tracheophyta</taxon>
        <taxon>Spermatophyta</taxon>
        <taxon>Magnoliopsida</taxon>
        <taxon>Proteales</taxon>
        <taxon>Proteaceae</taxon>
        <taxon>Protea</taxon>
    </lineage>
</organism>
<evidence type="ECO:0000313" key="2">
    <source>
        <dbReference type="EMBL" id="KAJ4949744.1"/>
    </source>
</evidence>
<reference evidence="2" key="1">
    <citation type="journal article" date="2023" name="Plant J.">
        <title>The genome of the king protea, Protea cynaroides.</title>
        <authorList>
            <person name="Chang J."/>
            <person name="Duong T.A."/>
            <person name="Schoeman C."/>
            <person name="Ma X."/>
            <person name="Roodt D."/>
            <person name="Barker N."/>
            <person name="Li Z."/>
            <person name="Van de Peer Y."/>
            <person name="Mizrachi E."/>
        </authorList>
    </citation>
    <scope>NUCLEOTIDE SEQUENCE</scope>
    <source>
        <tissue evidence="2">Young leaves</tissue>
    </source>
</reference>
<evidence type="ECO:0000256" key="1">
    <source>
        <dbReference type="SAM" id="MobiDB-lite"/>
    </source>
</evidence>
<feature type="compositionally biased region" description="Basic and acidic residues" evidence="1">
    <location>
        <begin position="23"/>
        <end position="42"/>
    </location>
</feature>
<accession>A0A9Q0JR48</accession>
<evidence type="ECO:0000313" key="3">
    <source>
        <dbReference type="Proteomes" id="UP001141806"/>
    </source>
</evidence>
<comment type="caution">
    <text evidence="2">The sequence shown here is derived from an EMBL/GenBank/DDBJ whole genome shotgun (WGS) entry which is preliminary data.</text>
</comment>
<feature type="region of interest" description="Disordered" evidence="1">
    <location>
        <begin position="20"/>
        <end position="57"/>
    </location>
</feature>
<gene>
    <name evidence="2" type="ORF">NE237_014234</name>
</gene>
<name>A0A9Q0JR48_9MAGN</name>
<proteinExistence type="predicted"/>
<sequence length="152" mass="17391">MKLLLNGTLGKVKERRFHLGKLGKSEREQSGGYRERKGESRRRISNQIKSAEMDPKGASAEKVSKMLISWGATISVLDDKDAFMTLGLLFNLISLTRSSYRLVGRGTKSSYLETILEKLLKLQRNGFLFTLEFVIDEFFQPPVFNIMNFCYI</sequence>
<protein>
    <submittedName>
        <fullName evidence="2">Uncharacterized protein</fullName>
    </submittedName>
</protein>
<dbReference type="EMBL" id="JAMYWD010000475">
    <property type="protein sequence ID" value="KAJ4949744.1"/>
    <property type="molecule type" value="Genomic_DNA"/>
</dbReference>
<dbReference type="AlphaFoldDB" id="A0A9Q0JR48"/>
<dbReference type="Proteomes" id="UP001141806">
    <property type="component" value="Unassembled WGS sequence"/>
</dbReference>
<keyword evidence="3" id="KW-1185">Reference proteome</keyword>